<dbReference type="InterPro" id="IPR048343">
    <property type="entry name" value="ZW10_C"/>
</dbReference>
<dbReference type="GO" id="GO:0007094">
    <property type="term" value="P:mitotic spindle assembly checkpoint signaling"/>
    <property type="evidence" value="ECO:0007669"/>
    <property type="project" value="TreeGrafter"/>
</dbReference>
<dbReference type="InterPro" id="IPR055148">
    <property type="entry name" value="ZW10_C_2"/>
</dbReference>
<comment type="caution">
    <text evidence="5">The sequence shown here is derived from an EMBL/GenBank/DDBJ whole genome shotgun (WGS) entry which is preliminary data.</text>
</comment>
<reference evidence="5" key="2">
    <citation type="journal article" date="2023" name="Microbiol Resour">
        <title>Decontamination and Annotation of the Draft Genome Sequence of the Oomycete Lagenidium giganteum ARSEF 373.</title>
        <authorList>
            <person name="Morgan W.R."/>
            <person name="Tartar A."/>
        </authorList>
    </citation>
    <scope>NUCLEOTIDE SEQUENCE</scope>
    <source>
        <strain evidence="5">ARSEF 373</strain>
    </source>
</reference>
<organism evidence="5 6">
    <name type="scientific">Lagenidium giganteum</name>
    <dbReference type="NCBI Taxonomy" id="4803"/>
    <lineage>
        <taxon>Eukaryota</taxon>
        <taxon>Sar</taxon>
        <taxon>Stramenopiles</taxon>
        <taxon>Oomycota</taxon>
        <taxon>Peronosporomycetes</taxon>
        <taxon>Pythiales</taxon>
        <taxon>Pythiaceae</taxon>
    </lineage>
</organism>
<dbReference type="Proteomes" id="UP001146120">
    <property type="component" value="Unassembled WGS sequence"/>
</dbReference>
<dbReference type="GO" id="GO:0005737">
    <property type="term" value="C:cytoplasm"/>
    <property type="evidence" value="ECO:0007669"/>
    <property type="project" value="GOC"/>
</dbReference>
<evidence type="ECO:0000256" key="1">
    <source>
        <dbReference type="SAM" id="MobiDB-lite"/>
    </source>
</evidence>
<dbReference type="InterPro" id="IPR048344">
    <property type="entry name" value="Zw10_middle"/>
</dbReference>
<protein>
    <recommendedName>
        <fullName evidence="7">Exocyst complex component Sec8</fullName>
    </recommendedName>
</protein>
<dbReference type="Gene3D" id="1.10.357.150">
    <property type="match status" value="1"/>
</dbReference>
<feature type="domain" description="Centromere/kinetochore protein zw10 middle" evidence="2">
    <location>
        <begin position="235"/>
        <end position="424"/>
    </location>
</feature>
<dbReference type="AlphaFoldDB" id="A0AAV2YE41"/>
<sequence length="766" mass="85230">WDVFTDPNNVCRKLESTHADIRRVRTEVVEALKSFYSPSCAISAEEAIRIASKWTMYQQPQTEIQQQLESLSTSLNNVVQQLQVNNPSSTSPAGLVVSFSQRERMRKQLSQSKQMIALVEKLISIDVVLAEFDDLLEEQRLLEAANHLKQVEGLLRELSDNDKAGGQTTGAEDAFAASDRVIIRLVNTQWMKKQSQLVYTFQRLTAALTEWKDMSLTVSTKMLGSQSGCALNEALLEFWNATEVLELRGGYLKTLSKAMSSNVLRPLLSRQSERLVVSIQGDASIARLRVADETKPASAKKSEVALMKERFAQAIQVLSFVHARVFGGSDEIMAQFGEFVWKQPGNLESMLITFIQDSIPQDPVGLAAYSESLQAMVDELQKNVGRLGMSTGFQSQLRTILSQVNSLYAKKRRHCILASARQIISAGYHDSVKVSGATERCNLAASGGSTKGGKMGKGNGVQPSNNPADDEVESGCFQVPDYRVTVCAHDLVELVHQTLIEACSTTSDQSKVLVQTSRDIFFLFRTIVPTLHKDDIANDCRSCMLFHNDCLYIAHHMITIGHQYKSRLKSPLNVTCTMIDLVPAFRNAGEQALTRFSESMRDETTAGLSILPRLSDGHTKEAEEFVKASLYKLNRVSDVWREGLPQAVYHRALAAAVSPLVQGFVKKVVTEADASAYVSTNIHSLVSLLLECQILFESTSHAENHIPQIRKLQQLSDILVQPLSTIREKFMDGALKEFTTDELRALIRALFRESPERQDVLTSFSR</sequence>
<evidence type="ECO:0000259" key="2">
    <source>
        <dbReference type="Pfam" id="PF20665"/>
    </source>
</evidence>
<proteinExistence type="predicted"/>
<dbReference type="EMBL" id="DAKRPA010000312">
    <property type="protein sequence ID" value="DAZ93485.1"/>
    <property type="molecule type" value="Genomic_DNA"/>
</dbReference>
<reference evidence="5" key="1">
    <citation type="submission" date="2022-11" db="EMBL/GenBank/DDBJ databases">
        <authorList>
            <person name="Morgan W.R."/>
            <person name="Tartar A."/>
        </authorList>
    </citation>
    <scope>NUCLEOTIDE SEQUENCE</scope>
    <source>
        <strain evidence="5">ARSEF 373</strain>
    </source>
</reference>
<dbReference type="Pfam" id="PF20666">
    <property type="entry name" value="ZW10_C"/>
    <property type="match status" value="1"/>
</dbReference>
<evidence type="ECO:0008006" key="7">
    <source>
        <dbReference type="Google" id="ProtNLM"/>
    </source>
</evidence>
<accession>A0AAV2YE41</accession>
<dbReference type="PANTHER" id="PTHR12205:SF0">
    <property type="entry name" value="CENTROMERE_KINETOCHORE PROTEIN ZW10 HOMOLOG"/>
    <property type="match status" value="1"/>
</dbReference>
<feature type="region of interest" description="Disordered" evidence="1">
    <location>
        <begin position="448"/>
        <end position="471"/>
    </location>
</feature>
<dbReference type="Pfam" id="PF20665">
    <property type="entry name" value="Zw10_middle"/>
    <property type="match status" value="1"/>
</dbReference>
<dbReference type="GO" id="GO:0006888">
    <property type="term" value="P:endoplasmic reticulum to Golgi vesicle-mediated transport"/>
    <property type="evidence" value="ECO:0007669"/>
    <property type="project" value="TreeGrafter"/>
</dbReference>
<dbReference type="PANTHER" id="PTHR12205">
    <property type="entry name" value="CENTROMERE/KINETOCHORE PROTEIN ZW10"/>
    <property type="match status" value="1"/>
</dbReference>
<name>A0AAV2YE41_9STRA</name>
<evidence type="ECO:0000313" key="5">
    <source>
        <dbReference type="EMBL" id="DAZ93485.1"/>
    </source>
</evidence>
<dbReference type="InterPro" id="IPR046362">
    <property type="entry name" value="Zw10/DSL1_C_sf"/>
</dbReference>
<feature type="compositionally biased region" description="Gly residues" evidence="1">
    <location>
        <begin position="449"/>
        <end position="459"/>
    </location>
</feature>
<dbReference type="Pfam" id="PF22766">
    <property type="entry name" value="ZW10_C2"/>
    <property type="match status" value="1"/>
</dbReference>
<gene>
    <name evidence="5" type="ORF">N0F65_007853</name>
</gene>
<evidence type="ECO:0000259" key="4">
    <source>
        <dbReference type="Pfam" id="PF22766"/>
    </source>
</evidence>
<feature type="domain" description="ZW10 C-terminal helical" evidence="4">
    <location>
        <begin position="626"/>
        <end position="762"/>
    </location>
</feature>
<feature type="domain" description="Centromere/kinetochore protein zw10 C-terminal" evidence="3">
    <location>
        <begin position="477"/>
        <end position="595"/>
    </location>
</feature>
<dbReference type="GO" id="GO:1990423">
    <property type="term" value="C:RZZ complex"/>
    <property type="evidence" value="ECO:0007669"/>
    <property type="project" value="TreeGrafter"/>
</dbReference>
<evidence type="ECO:0000259" key="3">
    <source>
        <dbReference type="Pfam" id="PF20666"/>
    </source>
</evidence>
<evidence type="ECO:0000313" key="6">
    <source>
        <dbReference type="Proteomes" id="UP001146120"/>
    </source>
</evidence>
<feature type="non-terminal residue" evidence="5">
    <location>
        <position position="1"/>
    </location>
</feature>
<keyword evidence="6" id="KW-1185">Reference proteome</keyword>